<proteinExistence type="predicted"/>
<reference evidence="1" key="1">
    <citation type="journal article" date="2015" name="Nature">
        <title>Complex archaea that bridge the gap between prokaryotes and eukaryotes.</title>
        <authorList>
            <person name="Spang A."/>
            <person name="Saw J.H."/>
            <person name="Jorgensen S.L."/>
            <person name="Zaremba-Niedzwiedzka K."/>
            <person name="Martijn J."/>
            <person name="Lind A.E."/>
            <person name="van Eijk R."/>
            <person name="Schleper C."/>
            <person name="Guy L."/>
            <person name="Ettema T.J."/>
        </authorList>
    </citation>
    <scope>NUCLEOTIDE SEQUENCE</scope>
</reference>
<sequence length="100" mass="12279">MKSKDDICFVSWIEQDKGEKVLFMKENTYFWKCSIEYSTKKYKENVNSQRATRVDFDKIVWGRHVKTYYNKNFKAGFRSNFPVTDYWDAEMYDKTFPWSY</sequence>
<dbReference type="EMBL" id="LAZR01001738">
    <property type="protein sequence ID" value="KKN39892.1"/>
    <property type="molecule type" value="Genomic_DNA"/>
</dbReference>
<name>A0A0F9QSE8_9ZZZZ</name>
<organism evidence="1">
    <name type="scientific">marine sediment metagenome</name>
    <dbReference type="NCBI Taxonomy" id="412755"/>
    <lineage>
        <taxon>unclassified sequences</taxon>
        <taxon>metagenomes</taxon>
        <taxon>ecological metagenomes</taxon>
    </lineage>
</organism>
<evidence type="ECO:0000313" key="1">
    <source>
        <dbReference type="EMBL" id="KKN39892.1"/>
    </source>
</evidence>
<gene>
    <name evidence="1" type="ORF">LCGC14_0738970</name>
</gene>
<comment type="caution">
    <text evidence="1">The sequence shown here is derived from an EMBL/GenBank/DDBJ whole genome shotgun (WGS) entry which is preliminary data.</text>
</comment>
<dbReference type="AlphaFoldDB" id="A0A0F9QSE8"/>
<accession>A0A0F9QSE8</accession>
<protein>
    <submittedName>
        <fullName evidence="1">Uncharacterized protein</fullName>
    </submittedName>
</protein>